<dbReference type="Gene3D" id="2.10.60.10">
    <property type="entry name" value="CD59"/>
    <property type="match status" value="1"/>
</dbReference>
<dbReference type="PANTHER" id="PTHR34721:SF11">
    <property type="entry name" value="ACTIVIN_RECP DOMAIN-CONTAINING PROTEIN"/>
    <property type="match status" value="1"/>
</dbReference>
<keyword evidence="1" id="KW-1133">Transmembrane helix</keyword>
<evidence type="ECO:0000313" key="3">
    <source>
        <dbReference type="Proteomes" id="UP000050640"/>
    </source>
</evidence>
<evidence type="ECO:0000313" key="4">
    <source>
        <dbReference type="WBParaSite" id="EEL_0000668601-mRNA-1"/>
    </source>
</evidence>
<organism evidence="3 4">
    <name type="scientific">Elaeophora elaphi</name>
    <dbReference type="NCBI Taxonomy" id="1147741"/>
    <lineage>
        <taxon>Eukaryota</taxon>
        <taxon>Metazoa</taxon>
        <taxon>Ecdysozoa</taxon>
        <taxon>Nematoda</taxon>
        <taxon>Chromadorea</taxon>
        <taxon>Rhabditida</taxon>
        <taxon>Spirurina</taxon>
        <taxon>Spiruromorpha</taxon>
        <taxon>Filarioidea</taxon>
        <taxon>Onchocercidae</taxon>
        <taxon>Elaeophora</taxon>
    </lineage>
</organism>
<dbReference type="WBParaSite" id="EEL_0000668601-mRNA-1">
    <property type="protein sequence ID" value="EEL_0000668601-mRNA-1"/>
    <property type="gene ID" value="EEL_0000668601"/>
</dbReference>
<evidence type="ECO:0000256" key="1">
    <source>
        <dbReference type="SAM" id="Phobius"/>
    </source>
</evidence>
<sequence>MHLSIFLVAVIIATANSLQCIYGGYGVVNERSGTIRETDVTCKSQTRFCLTLESDTTVNGDHVKGFARGCDQEMPGSSKHEFCKLEGCMRKSDSRGITKVCCCTGDFCNGGSRTNFIITISFVSFIFVYFFSSNIN</sequence>
<feature type="chain" id="PRO_5006447848" evidence="2">
    <location>
        <begin position="18"/>
        <end position="136"/>
    </location>
</feature>
<feature type="transmembrane region" description="Helical" evidence="1">
    <location>
        <begin position="114"/>
        <end position="132"/>
    </location>
</feature>
<feature type="signal peptide" evidence="2">
    <location>
        <begin position="1"/>
        <end position="17"/>
    </location>
</feature>
<name>A0A0R3RWX0_9BILA</name>
<protein>
    <submittedName>
        <fullName evidence="4">Activin_recp domain-containing protein</fullName>
    </submittedName>
</protein>
<keyword evidence="2" id="KW-0732">Signal</keyword>
<dbReference type="InterPro" id="IPR045860">
    <property type="entry name" value="Snake_toxin-like_sf"/>
</dbReference>
<dbReference type="PANTHER" id="PTHR34721">
    <property type="entry name" value="PROTEIN CBG09734"/>
    <property type="match status" value="1"/>
</dbReference>
<keyword evidence="1" id="KW-0812">Transmembrane</keyword>
<keyword evidence="3" id="KW-1185">Reference proteome</keyword>
<dbReference type="AlphaFoldDB" id="A0A0R3RWX0"/>
<reference evidence="4" key="1">
    <citation type="submission" date="2017-02" db="UniProtKB">
        <authorList>
            <consortium name="WormBaseParasite"/>
        </authorList>
    </citation>
    <scope>IDENTIFICATION</scope>
</reference>
<evidence type="ECO:0000256" key="2">
    <source>
        <dbReference type="SAM" id="SignalP"/>
    </source>
</evidence>
<dbReference type="Proteomes" id="UP000050640">
    <property type="component" value="Unplaced"/>
</dbReference>
<keyword evidence="1" id="KW-0472">Membrane</keyword>
<dbReference type="SUPFAM" id="SSF57302">
    <property type="entry name" value="Snake toxin-like"/>
    <property type="match status" value="1"/>
</dbReference>
<accession>A0A0R3RWX0</accession>
<proteinExistence type="predicted"/>